<dbReference type="PROSITE" id="PS51745">
    <property type="entry name" value="PB1"/>
    <property type="match status" value="1"/>
</dbReference>
<evidence type="ECO:0000256" key="2">
    <source>
        <dbReference type="ARBA" id="ARBA00004123"/>
    </source>
</evidence>
<keyword evidence="14" id="KW-1185">Reference proteome</keyword>
<gene>
    <name evidence="13" type="ORF">HU200_034679</name>
</gene>
<evidence type="ECO:0000313" key="14">
    <source>
        <dbReference type="Proteomes" id="UP000636709"/>
    </source>
</evidence>
<dbReference type="OrthoDB" id="734810at2759"/>
<dbReference type="Gramene" id="Dexi4A01G0013850.1">
    <property type="protein sequence ID" value="Dexi4A01G0013850.1:cds"/>
    <property type="gene ID" value="Dexi4A01G0013850"/>
</dbReference>
<dbReference type="AlphaFoldDB" id="A0A835BGG9"/>
<comment type="function">
    <text evidence="1 10">Aux/IAA proteins are short-lived transcriptional factors that function as repressors of early auxin response genes at low auxin concentrations.</text>
</comment>
<dbReference type="GO" id="GO:0009734">
    <property type="term" value="P:auxin-activated signaling pathway"/>
    <property type="evidence" value="ECO:0007669"/>
    <property type="project" value="UniProtKB-UniRule"/>
</dbReference>
<evidence type="ECO:0000256" key="1">
    <source>
        <dbReference type="ARBA" id="ARBA00002159"/>
    </source>
</evidence>
<name>A0A835BGG9_9POAL</name>
<evidence type="ECO:0000259" key="12">
    <source>
        <dbReference type="PROSITE" id="PS51745"/>
    </source>
</evidence>
<feature type="region of interest" description="Disordered" evidence="11">
    <location>
        <begin position="60"/>
        <end position="87"/>
    </location>
</feature>
<comment type="subunit">
    <text evidence="4 10">Homodimers and heterodimers.</text>
</comment>
<evidence type="ECO:0000256" key="4">
    <source>
        <dbReference type="ARBA" id="ARBA00011726"/>
    </source>
</evidence>
<dbReference type="GO" id="GO:0005634">
    <property type="term" value="C:nucleus"/>
    <property type="evidence" value="ECO:0007669"/>
    <property type="project" value="UniProtKB-SubCell"/>
</dbReference>
<dbReference type="PANTHER" id="PTHR31734:SF252">
    <property type="entry name" value="AUXIN-RESPONSIVE PROTEIN IAA21"/>
    <property type="match status" value="1"/>
</dbReference>
<evidence type="ECO:0000256" key="6">
    <source>
        <dbReference type="ARBA" id="ARBA00023015"/>
    </source>
</evidence>
<dbReference type="InterPro" id="IPR033389">
    <property type="entry name" value="AUX/IAA_dom"/>
</dbReference>
<evidence type="ECO:0000256" key="10">
    <source>
        <dbReference type="RuleBase" id="RU004549"/>
    </source>
</evidence>
<evidence type="ECO:0000256" key="3">
    <source>
        <dbReference type="ARBA" id="ARBA00006728"/>
    </source>
</evidence>
<dbReference type="Gene3D" id="3.10.20.90">
    <property type="entry name" value="Phosphatidylinositol 3-kinase Catalytic Subunit, Chain A, domain 1"/>
    <property type="match status" value="1"/>
</dbReference>
<evidence type="ECO:0000256" key="5">
    <source>
        <dbReference type="ARBA" id="ARBA00022491"/>
    </source>
</evidence>
<dbReference type="Proteomes" id="UP000636709">
    <property type="component" value="Unassembled WGS sequence"/>
</dbReference>
<accession>A0A835BGG9</accession>
<sequence>MTPPQERDYIGLSPAMAATELRLGLPGTEEAQGGDAAAGTPLTLELLPKGGAKRGFADAIVRPEPAARGKAPAEDEEDRKKAQAPAAKAQVVGWPPIRSYRRNTMAMNQGCLYVKVSMDGAAYLRKIDLKMYNSYKELSLALEKMFSSFAVGDSEPNVKSGREGLSDCRLIDHKNGTELVLTYKDKDGDWMLVGDVPWR</sequence>
<evidence type="ECO:0000256" key="7">
    <source>
        <dbReference type="ARBA" id="ARBA00023163"/>
    </source>
</evidence>
<dbReference type="InterPro" id="IPR053793">
    <property type="entry name" value="PB1-like"/>
</dbReference>
<keyword evidence="6 10" id="KW-0805">Transcription regulation</keyword>
<protein>
    <recommendedName>
        <fullName evidence="10">Auxin-responsive protein</fullName>
    </recommendedName>
</protein>
<evidence type="ECO:0000256" key="8">
    <source>
        <dbReference type="ARBA" id="ARBA00023242"/>
    </source>
</evidence>
<dbReference type="EMBL" id="JACEFO010001840">
    <property type="protein sequence ID" value="KAF8699727.1"/>
    <property type="molecule type" value="Genomic_DNA"/>
</dbReference>
<keyword evidence="5 10" id="KW-0678">Repressor</keyword>
<evidence type="ECO:0000256" key="11">
    <source>
        <dbReference type="SAM" id="MobiDB-lite"/>
    </source>
</evidence>
<comment type="subcellular location">
    <subcellularLocation>
        <location evidence="2 10">Nucleus</location>
    </subcellularLocation>
</comment>
<comment type="caution">
    <text evidence="13">The sequence shown here is derived from an EMBL/GenBank/DDBJ whole genome shotgun (WGS) entry which is preliminary data.</text>
</comment>
<comment type="similarity">
    <text evidence="3 10">Belongs to the Aux/IAA family.</text>
</comment>
<dbReference type="GO" id="GO:0006355">
    <property type="term" value="P:regulation of DNA-templated transcription"/>
    <property type="evidence" value="ECO:0007669"/>
    <property type="project" value="InterPro"/>
</dbReference>
<feature type="compositionally biased region" description="Basic and acidic residues" evidence="11">
    <location>
        <begin position="65"/>
        <end position="81"/>
    </location>
</feature>
<proteinExistence type="inferred from homology"/>
<dbReference type="InterPro" id="IPR003311">
    <property type="entry name" value="AUX_IAA"/>
</dbReference>
<evidence type="ECO:0000256" key="9">
    <source>
        <dbReference type="ARBA" id="ARBA00023294"/>
    </source>
</evidence>
<dbReference type="PANTHER" id="PTHR31734">
    <property type="entry name" value="AUXIN-RESPONSIVE PROTEIN IAA17"/>
    <property type="match status" value="1"/>
</dbReference>
<reference evidence="13" key="1">
    <citation type="submission" date="2020-07" db="EMBL/GenBank/DDBJ databases">
        <title>Genome sequence and genetic diversity analysis of an under-domesticated orphan crop, white fonio (Digitaria exilis).</title>
        <authorList>
            <person name="Bennetzen J.L."/>
            <person name="Chen S."/>
            <person name="Ma X."/>
            <person name="Wang X."/>
            <person name="Yssel A.E.J."/>
            <person name="Chaluvadi S.R."/>
            <person name="Johnson M."/>
            <person name="Gangashetty P."/>
            <person name="Hamidou F."/>
            <person name="Sanogo M.D."/>
            <person name="Zwaenepoel A."/>
            <person name="Wallace J."/>
            <person name="Van De Peer Y."/>
            <person name="Van Deynze A."/>
        </authorList>
    </citation>
    <scope>NUCLEOTIDE SEQUENCE</scope>
    <source>
        <tissue evidence="13">Leaves</tissue>
    </source>
</reference>
<keyword evidence="7 10" id="KW-0804">Transcription</keyword>
<keyword evidence="9 10" id="KW-0927">Auxin signaling pathway</keyword>
<evidence type="ECO:0000313" key="13">
    <source>
        <dbReference type="EMBL" id="KAF8699727.1"/>
    </source>
</evidence>
<dbReference type="SUPFAM" id="SSF54277">
    <property type="entry name" value="CAD &amp; PB1 domains"/>
    <property type="match status" value="1"/>
</dbReference>
<feature type="domain" description="PB1" evidence="12">
    <location>
        <begin position="111"/>
        <end position="199"/>
    </location>
</feature>
<keyword evidence="8 10" id="KW-0539">Nucleus</keyword>
<dbReference type="Pfam" id="PF02309">
    <property type="entry name" value="AUX_IAA"/>
    <property type="match status" value="1"/>
</dbReference>
<organism evidence="13 14">
    <name type="scientific">Digitaria exilis</name>
    <dbReference type="NCBI Taxonomy" id="1010633"/>
    <lineage>
        <taxon>Eukaryota</taxon>
        <taxon>Viridiplantae</taxon>
        <taxon>Streptophyta</taxon>
        <taxon>Embryophyta</taxon>
        <taxon>Tracheophyta</taxon>
        <taxon>Spermatophyta</taxon>
        <taxon>Magnoliopsida</taxon>
        <taxon>Liliopsida</taxon>
        <taxon>Poales</taxon>
        <taxon>Poaceae</taxon>
        <taxon>PACMAD clade</taxon>
        <taxon>Panicoideae</taxon>
        <taxon>Panicodae</taxon>
        <taxon>Paniceae</taxon>
        <taxon>Anthephorinae</taxon>
        <taxon>Digitaria</taxon>
    </lineage>
</organism>